<evidence type="ECO:0000256" key="5">
    <source>
        <dbReference type="ARBA" id="ARBA00022840"/>
    </source>
</evidence>
<dbReference type="GO" id="GO:0005777">
    <property type="term" value="C:peroxisome"/>
    <property type="evidence" value="ECO:0007669"/>
    <property type="project" value="EnsemblFungi"/>
</dbReference>
<dbReference type="STRING" id="578458.D8Q5E9"/>
<comment type="catalytic activity">
    <reaction evidence="6">
        <text>a 1,2-diacyl-sn-glycero-3-phospho-(1D-myo-inositol) + ATP = a 1,2-diacyl-sn-glycero-3-phospho-(1D-myo-inositol-3-phosphate) + ADP + H(+)</text>
        <dbReference type="Rhea" id="RHEA:12709"/>
        <dbReference type="ChEBI" id="CHEBI:15378"/>
        <dbReference type="ChEBI" id="CHEBI:30616"/>
        <dbReference type="ChEBI" id="CHEBI:57880"/>
        <dbReference type="ChEBI" id="CHEBI:58088"/>
        <dbReference type="ChEBI" id="CHEBI:456216"/>
        <dbReference type="EC" id="2.7.1.137"/>
    </reaction>
    <physiologicalReaction direction="left-to-right" evidence="6">
        <dbReference type="Rhea" id="RHEA:12710"/>
    </physiologicalReaction>
</comment>
<dbReference type="Gene3D" id="1.10.1070.11">
    <property type="entry name" value="Phosphatidylinositol 3-/4-kinase, catalytic domain"/>
    <property type="match status" value="1"/>
</dbReference>
<evidence type="ECO:0000256" key="2">
    <source>
        <dbReference type="ARBA" id="ARBA00022679"/>
    </source>
</evidence>
<evidence type="ECO:0000256" key="7">
    <source>
        <dbReference type="PIRNR" id="PIRNR000587"/>
    </source>
</evidence>
<sequence length="858" mass="97998">MDKEAKDDFTFAKLSDLNLHVTFRISNLEGIRRPHSLTEILENPDLRFHGVQSQTLSDLYVTCQLVANNKPLTIPFRTSFKAFKNSYTWNEWITLPIRYCDLPLNAQITFTVWDIAGLRAAMPVGGTTFRLFGKKCTLRRGKHRLLLWPNIEADGSVESTTPSKLPVRDEMGRLEKLVKKYERGDLPKSDWLDKLAFRKMAEVHAVRKDGRQRAKELISLQEETKKSENLFLYIDLPRFDFPVIYSEKEAPKFNPTAANPSPHTPLASSSLAADAHLWSIVDPDMVRENPIEDKHHRLVRSHRSGPYDRELKPNAKLRDELGIILNYPPSRPLNSEEKDLVWKFRFYLSRDKRGLTKFLKSVRWRDSSEVKQAVEELLPQWTEIDIDDALELLGPSTVDSRVRAFAVKQLMRADDDELLLYLLQLVQALKFESAASDSRSTRSTTTAISYDDSGLSDFLIGRGVQNLILGNRLYWYLMVEVALEDRMMAKMYGRVVYKFMKKVTESPEGSERRELIRRQGLLVETLAKRAKELRMSKDPRPKKIEKLRAMLTDSKGGLGTMAPLPLPLDARIEVTGIAAEKSSVFKSNLYPLLLYFQCTDGSEYPVIFKDGDDMRQDQLVIQLFTLMDRLLRQENLDLKLTPYDVLATGPLQGMARFIPSKTIAAIMSEHGSLLNYLRANNPDDGSVGTSGVEPSVIDTFVRSCAGYCVVTYLLGVGDRHLDNLLVAPDGHFFHVDFGYILGRDPKPFPPPVKVCKEMVDGMGGAQSPHYARFKNFCFTAFTILRKSANLILNLVALMVDANIPDIKHRDVHEQIQDKFRLDLTEEEAIKHFETLLNETSYFTVVLDRIHDIAQYWRS</sequence>
<dbReference type="GO" id="GO:0005768">
    <property type="term" value="C:endosome"/>
    <property type="evidence" value="ECO:0007669"/>
    <property type="project" value="EnsemblFungi"/>
</dbReference>
<dbReference type="GO" id="GO:0034271">
    <property type="term" value="C:phosphatidylinositol 3-kinase complex, class III, type I"/>
    <property type="evidence" value="ECO:0007669"/>
    <property type="project" value="EnsemblFungi"/>
</dbReference>
<dbReference type="GO" id="GO:0071561">
    <property type="term" value="C:nucleus-vacuole junction"/>
    <property type="evidence" value="ECO:0007669"/>
    <property type="project" value="EnsemblFungi"/>
</dbReference>
<dbReference type="GO" id="GO:0006897">
    <property type="term" value="P:endocytosis"/>
    <property type="evidence" value="ECO:0007669"/>
    <property type="project" value="TreeGrafter"/>
</dbReference>
<dbReference type="VEuPathDB" id="FungiDB:SCHCODRAFT_02625566"/>
<evidence type="ECO:0000259" key="8">
    <source>
        <dbReference type="PROSITE" id="PS50290"/>
    </source>
</evidence>
<dbReference type="InterPro" id="IPR001263">
    <property type="entry name" value="PI3K_accessory_dom"/>
</dbReference>
<dbReference type="GO" id="GO:0048015">
    <property type="term" value="P:phosphatidylinositol-mediated signaling"/>
    <property type="evidence" value="ECO:0007669"/>
    <property type="project" value="TreeGrafter"/>
</dbReference>
<dbReference type="FunFam" id="1.10.1070.11:FF:000002">
    <property type="entry name" value="Phosphatidylinositol 3-kinase catalytic subunit type 3"/>
    <property type="match status" value="1"/>
</dbReference>
<dbReference type="Gene3D" id="1.25.40.70">
    <property type="entry name" value="Phosphatidylinositol 3-kinase, accessory domain (PIK)"/>
    <property type="match status" value="1"/>
</dbReference>
<dbReference type="eggNOG" id="KOG0906">
    <property type="taxonomic scope" value="Eukaryota"/>
</dbReference>
<gene>
    <name evidence="11" type="ORF">SCHCODRAFT_15876</name>
</gene>
<evidence type="ECO:0000256" key="3">
    <source>
        <dbReference type="ARBA" id="ARBA00022741"/>
    </source>
</evidence>
<dbReference type="InParanoid" id="D8Q5E9"/>
<dbReference type="InterPro" id="IPR057756">
    <property type="entry name" value="PI3-kinase_type3/VPS34_cat"/>
</dbReference>
<dbReference type="InterPro" id="IPR016024">
    <property type="entry name" value="ARM-type_fold"/>
</dbReference>
<proteinExistence type="inferred from homology"/>
<dbReference type="GO" id="GO:0034272">
    <property type="term" value="C:phosphatidylinositol 3-kinase complex, class III, type II"/>
    <property type="evidence" value="ECO:0007669"/>
    <property type="project" value="EnsemblFungi"/>
</dbReference>
<dbReference type="Pfam" id="PF00454">
    <property type="entry name" value="PI3_PI4_kinase"/>
    <property type="match status" value="1"/>
</dbReference>
<dbReference type="InterPro" id="IPR035892">
    <property type="entry name" value="C2_domain_sf"/>
</dbReference>
<dbReference type="GO" id="GO:0032968">
    <property type="term" value="P:positive regulation of transcription elongation by RNA polymerase II"/>
    <property type="evidence" value="ECO:0007669"/>
    <property type="project" value="EnsemblFungi"/>
</dbReference>
<dbReference type="HOGENOM" id="CLU_004869_0_0_1"/>
<evidence type="ECO:0000313" key="12">
    <source>
        <dbReference type="Proteomes" id="UP000007431"/>
    </source>
</evidence>
<dbReference type="Pfam" id="PF00792">
    <property type="entry name" value="PI3K_C2"/>
    <property type="match status" value="1"/>
</dbReference>
<organism evidence="12">
    <name type="scientific">Schizophyllum commune (strain H4-8 / FGSC 9210)</name>
    <name type="common">Split gill fungus</name>
    <dbReference type="NCBI Taxonomy" id="578458"/>
    <lineage>
        <taxon>Eukaryota</taxon>
        <taxon>Fungi</taxon>
        <taxon>Dikarya</taxon>
        <taxon>Basidiomycota</taxon>
        <taxon>Agaricomycotina</taxon>
        <taxon>Agaricomycetes</taxon>
        <taxon>Agaricomycetidae</taxon>
        <taxon>Agaricales</taxon>
        <taxon>Schizophyllaceae</taxon>
        <taxon>Schizophyllum</taxon>
    </lineage>
</organism>
<evidence type="ECO:0000313" key="11">
    <source>
        <dbReference type="EMBL" id="EFI97399.1"/>
    </source>
</evidence>
<dbReference type="FunFam" id="3.30.1010.10:FF:000002">
    <property type="entry name" value="Phosphatidylinositol 3-kinase catalytic subunit type 3"/>
    <property type="match status" value="1"/>
</dbReference>
<protein>
    <recommendedName>
        <fullName evidence="7">Phosphatidylinositol 3-kinase VPS34</fullName>
        <ecNumber evidence="7">2.7.1.137</ecNumber>
    </recommendedName>
</protein>
<dbReference type="Gene3D" id="3.30.1010.10">
    <property type="entry name" value="Phosphatidylinositol 3-kinase Catalytic Subunit, Chain A, domain 4"/>
    <property type="match status" value="1"/>
</dbReference>
<dbReference type="GO" id="GO:0000045">
    <property type="term" value="P:autophagosome assembly"/>
    <property type="evidence" value="ECO:0007669"/>
    <property type="project" value="TreeGrafter"/>
</dbReference>
<dbReference type="PROSITE" id="PS51547">
    <property type="entry name" value="C2_PI3K"/>
    <property type="match status" value="1"/>
</dbReference>
<keyword evidence="2 7" id="KW-0808">Transferase</keyword>
<dbReference type="GO" id="GO:0000407">
    <property type="term" value="C:phagophore assembly site"/>
    <property type="evidence" value="ECO:0007669"/>
    <property type="project" value="EnsemblFungi"/>
</dbReference>
<evidence type="ECO:0000256" key="4">
    <source>
        <dbReference type="ARBA" id="ARBA00022777"/>
    </source>
</evidence>
<dbReference type="InterPro" id="IPR002420">
    <property type="entry name" value="PI3K-type_C2_dom"/>
</dbReference>
<dbReference type="AlphaFoldDB" id="D8Q5E9"/>
<dbReference type="CDD" id="cd08397">
    <property type="entry name" value="C2_PI3K_class_III"/>
    <property type="match status" value="1"/>
</dbReference>
<dbReference type="InterPro" id="IPR018936">
    <property type="entry name" value="PI3/4_kinase_CS"/>
</dbReference>
<keyword evidence="4 7" id="KW-0418">Kinase</keyword>
<keyword evidence="5 7" id="KW-0067">ATP-binding</keyword>
<reference evidence="11 12" key="1">
    <citation type="journal article" date="2010" name="Nat. Biotechnol.">
        <title>Genome sequence of the model mushroom Schizophyllum commune.</title>
        <authorList>
            <person name="Ohm R.A."/>
            <person name="de Jong J.F."/>
            <person name="Lugones L.G."/>
            <person name="Aerts A."/>
            <person name="Kothe E."/>
            <person name="Stajich J.E."/>
            <person name="de Vries R.P."/>
            <person name="Record E."/>
            <person name="Levasseur A."/>
            <person name="Baker S.E."/>
            <person name="Bartholomew K.A."/>
            <person name="Coutinho P.M."/>
            <person name="Erdmann S."/>
            <person name="Fowler T.J."/>
            <person name="Gathman A.C."/>
            <person name="Lombard V."/>
            <person name="Henrissat B."/>
            <person name="Knabe N."/>
            <person name="Kuees U."/>
            <person name="Lilly W.W."/>
            <person name="Lindquist E."/>
            <person name="Lucas S."/>
            <person name="Magnuson J.K."/>
            <person name="Piumi F."/>
            <person name="Raudaskoski M."/>
            <person name="Salamov A."/>
            <person name="Schmutz J."/>
            <person name="Schwarze F.W.M.R."/>
            <person name="vanKuyk P.A."/>
            <person name="Horton J.S."/>
            <person name="Grigoriev I.V."/>
            <person name="Woesten H.A.B."/>
        </authorList>
    </citation>
    <scope>NUCLEOTIDE SEQUENCE [LARGE SCALE GENOMIC DNA]</scope>
    <source>
        <strain evidence="12">H4-8 / FGSC 9210</strain>
    </source>
</reference>
<dbReference type="InterPro" id="IPR011009">
    <property type="entry name" value="Kinase-like_dom_sf"/>
</dbReference>
<dbReference type="PROSITE" id="PS50290">
    <property type="entry name" value="PI3_4_KINASE_3"/>
    <property type="match status" value="1"/>
</dbReference>
<dbReference type="SUPFAM" id="SSF56112">
    <property type="entry name" value="Protein kinase-like (PK-like)"/>
    <property type="match status" value="1"/>
</dbReference>
<dbReference type="GO" id="GO:0000329">
    <property type="term" value="C:fungal-type vacuole membrane"/>
    <property type="evidence" value="ECO:0007669"/>
    <property type="project" value="EnsemblFungi"/>
</dbReference>
<dbReference type="GO" id="GO:0016303">
    <property type="term" value="F:1-phosphatidylinositol-3-kinase activity"/>
    <property type="evidence" value="ECO:0007669"/>
    <property type="project" value="UniProtKB-UniRule"/>
</dbReference>
<dbReference type="GO" id="GO:0051365">
    <property type="term" value="P:cellular response to potassium ion starvation"/>
    <property type="evidence" value="ECO:0007669"/>
    <property type="project" value="EnsemblFungi"/>
</dbReference>
<dbReference type="PROSITE" id="PS51545">
    <property type="entry name" value="PIK_HELICAL"/>
    <property type="match status" value="1"/>
</dbReference>
<dbReference type="PROSITE" id="PS00916">
    <property type="entry name" value="PI3_4_KINASE_2"/>
    <property type="match status" value="1"/>
</dbReference>
<evidence type="ECO:0000256" key="6">
    <source>
        <dbReference type="ARBA" id="ARBA00023985"/>
    </source>
</evidence>
<keyword evidence="12" id="KW-1185">Reference proteome</keyword>
<name>D8Q5E9_SCHCM</name>
<dbReference type="SMART" id="SM00146">
    <property type="entry name" value="PI3Kc"/>
    <property type="match status" value="1"/>
</dbReference>
<dbReference type="PANTHER" id="PTHR10048">
    <property type="entry name" value="PHOSPHATIDYLINOSITOL KINASE"/>
    <property type="match status" value="1"/>
</dbReference>
<accession>D8Q5E9</accession>
<dbReference type="FunCoup" id="D8Q5E9">
    <property type="interactions" value="532"/>
</dbReference>
<keyword evidence="3 7" id="KW-0547">Nucleotide-binding</keyword>
<dbReference type="CDD" id="cd00870">
    <property type="entry name" value="PI3Ka_III"/>
    <property type="match status" value="1"/>
</dbReference>
<comment type="similarity">
    <text evidence="1">Belongs to the PI3/PI4-kinase family. Type III PI4K subfamily.</text>
</comment>
<dbReference type="GO" id="GO:0000425">
    <property type="term" value="P:pexophagy"/>
    <property type="evidence" value="ECO:0007669"/>
    <property type="project" value="EnsemblFungi"/>
</dbReference>
<feature type="domain" description="C2 PI3K-type" evidence="10">
    <location>
        <begin position="37"/>
        <end position="184"/>
    </location>
</feature>
<dbReference type="Gene3D" id="2.60.40.150">
    <property type="entry name" value="C2 domain"/>
    <property type="match status" value="1"/>
</dbReference>
<dbReference type="InterPro" id="IPR015433">
    <property type="entry name" value="PI3/4_kinase"/>
</dbReference>
<dbReference type="CDD" id="cd00896">
    <property type="entry name" value="PI3Kc_III"/>
    <property type="match status" value="1"/>
</dbReference>
<dbReference type="InterPro" id="IPR036940">
    <property type="entry name" value="PI3/4_kinase_cat_sf"/>
</dbReference>
<dbReference type="GO" id="GO:0004672">
    <property type="term" value="F:protein kinase activity"/>
    <property type="evidence" value="ECO:0007669"/>
    <property type="project" value="EnsemblFungi"/>
</dbReference>
<dbReference type="InterPro" id="IPR042236">
    <property type="entry name" value="PI3K_accessory_sf"/>
</dbReference>
<dbReference type="FunFam" id="1.25.40.70:FF:000009">
    <property type="entry name" value="Phosphatidylinositol 3-kinase VPS34"/>
    <property type="match status" value="1"/>
</dbReference>
<dbReference type="Proteomes" id="UP000007431">
    <property type="component" value="Unassembled WGS sequence"/>
</dbReference>
<dbReference type="SMART" id="SM00142">
    <property type="entry name" value="PI3K_C2"/>
    <property type="match status" value="1"/>
</dbReference>
<evidence type="ECO:0000259" key="9">
    <source>
        <dbReference type="PROSITE" id="PS51545"/>
    </source>
</evidence>
<dbReference type="PROSITE" id="PS00915">
    <property type="entry name" value="PI3_4_KINASE_1"/>
    <property type="match status" value="1"/>
</dbReference>
<dbReference type="Pfam" id="PF00613">
    <property type="entry name" value="PI3Ka"/>
    <property type="match status" value="1"/>
</dbReference>
<feature type="domain" description="PIK helical" evidence="9">
    <location>
        <begin position="308"/>
        <end position="502"/>
    </location>
</feature>
<feature type="domain" description="PI3K/PI4K catalytic" evidence="8">
    <location>
        <begin position="578"/>
        <end position="844"/>
    </location>
</feature>
<dbReference type="InterPro" id="IPR008290">
    <property type="entry name" value="PI3K_Vps34"/>
</dbReference>
<dbReference type="SUPFAM" id="SSF48371">
    <property type="entry name" value="ARM repeat"/>
    <property type="match status" value="1"/>
</dbReference>
<dbReference type="PANTHER" id="PTHR10048:SF7">
    <property type="entry name" value="PHOSPHATIDYLINOSITOL 3-KINASE CATALYTIC SUBUNIT TYPE 3"/>
    <property type="match status" value="1"/>
</dbReference>
<dbReference type="GO" id="GO:0005524">
    <property type="term" value="F:ATP binding"/>
    <property type="evidence" value="ECO:0007669"/>
    <property type="project" value="UniProtKB-UniRule"/>
</dbReference>
<evidence type="ECO:0000256" key="1">
    <source>
        <dbReference type="ARBA" id="ARBA00006209"/>
    </source>
</evidence>
<dbReference type="SUPFAM" id="SSF49562">
    <property type="entry name" value="C2 domain (Calcium/lipid-binding domain, CaLB)"/>
    <property type="match status" value="1"/>
</dbReference>
<dbReference type="SMART" id="SM00145">
    <property type="entry name" value="PI3Ka"/>
    <property type="match status" value="1"/>
</dbReference>
<dbReference type="OMA" id="LHKFAQY"/>
<dbReference type="EMBL" id="GL377306">
    <property type="protein sequence ID" value="EFI97399.1"/>
    <property type="molecule type" value="Genomic_DNA"/>
</dbReference>
<dbReference type="PIRSF" id="PIRSF000587">
    <property type="entry name" value="PI3K_Vps34"/>
    <property type="match status" value="1"/>
</dbReference>
<dbReference type="EC" id="2.7.1.137" evidence="7"/>
<evidence type="ECO:0000259" key="10">
    <source>
        <dbReference type="PROSITE" id="PS51547"/>
    </source>
</evidence>
<dbReference type="InterPro" id="IPR000403">
    <property type="entry name" value="PI3/4_kinase_cat_dom"/>
</dbReference>